<dbReference type="EMBL" id="GBXM01108581">
    <property type="protein sequence ID" value="JAG99995.1"/>
    <property type="molecule type" value="Transcribed_RNA"/>
</dbReference>
<dbReference type="AlphaFoldDB" id="A0A0E9P5Z6"/>
<accession>A0A0E9P5Z6</accession>
<sequence length="30" mass="3307">MPNLESSFNFSQGIFSAATVRTQIKSNFIA</sequence>
<name>A0A0E9P5Z6_ANGAN</name>
<protein>
    <submittedName>
        <fullName evidence="1">Uncharacterized protein</fullName>
    </submittedName>
</protein>
<reference evidence="1" key="2">
    <citation type="journal article" date="2015" name="Fish Shellfish Immunol.">
        <title>Early steps in the European eel (Anguilla anguilla)-Vibrio vulnificus interaction in the gills: Role of the RtxA13 toxin.</title>
        <authorList>
            <person name="Callol A."/>
            <person name="Pajuelo D."/>
            <person name="Ebbesson L."/>
            <person name="Teles M."/>
            <person name="MacKenzie S."/>
            <person name="Amaro C."/>
        </authorList>
    </citation>
    <scope>NUCLEOTIDE SEQUENCE</scope>
</reference>
<proteinExistence type="predicted"/>
<evidence type="ECO:0000313" key="1">
    <source>
        <dbReference type="EMBL" id="JAG99995.1"/>
    </source>
</evidence>
<organism evidence="1">
    <name type="scientific">Anguilla anguilla</name>
    <name type="common">European freshwater eel</name>
    <name type="synonym">Muraena anguilla</name>
    <dbReference type="NCBI Taxonomy" id="7936"/>
    <lineage>
        <taxon>Eukaryota</taxon>
        <taxon>Metazoa</taxon>
        <taxon>Chordata</taxon>
        <taxon>Craniata</taxon>
        <taxon>Vertebrata</taxon>
        <taxon>Euteleostomi</taxon>
        <taxon>Actinopterygii</taxon>
        <taxon>Neopterygii</taxon>
        <taxon>Teleostei</taxon>
        <taxon>Anguilliformes</taxon>
        <taxon>Anguillidae</taxon>
        <taxon>Anguilla</taxon>
    </lineage>
</organism>
<reference evidence="1" key="1">
    <citation type="submission" date="2014-11" db="EMBL/GenBank/DDBJ databases">
        <authorList>
            <person name="Amaro Gonzalez C."/>
        </authorList>
    </citation>
    <scope>NUCLEOTIDE SEQUENCE</scope>
</reference>